<keyword evidence="7 11" id="KW-1133">Transmembrane helix</keyword>
<keyword evidence="3" id="KW-0813">Transport</keyword>
<sequence>MSQTTATATTLTPEQRSTARRAVVASSMGNALEWFDIIVYASFAVVISRLFFPEAGGATGLLFTFGAFATSYLIRPLGALVLGSYADRSGRKAALTVTIAIMTVGTAIMAFAPTAATIGAAAGLVILLSRLLQGFSAGGEFGTATTFLVENAPHRKAFYASWQVATQGLAMLLASLFGFGLNYLLTTAQLDAWGWRIPFFFGLLVGPVGLYIRLKMDETPEFAAAEKVKSPVVRTLVDHTGRVLSAAAAVGLASISVYLILYMPTFAVSNLELPRYAGFLGGIISGLVSFVGVPFVGRLADRVGPLRIMLPAALVSLVLALPLFLLLVANPSVLVLTLVQVVLGIQMAFYFGPLPALLSFMYPTAIRTTGLSISYNLGVTLFGGFAPIILTWLIDASGSLLSPSYYFMAVAVVSITGLLVIRSRGYVHR</sequence>
<feature type="transmembrane region" description="Helical" evidence="11">
    <location>
        <begin position="400"/>
        <end position="421"/>
    </location>
</feature>
<name>A0A1H1Z7A1_9ACTN</name>
<dbReference type="GO" id="GO:0015293">
    <property type="term" value="F:symporter activity"/>
    <property type="evidence" value="ECO:0007669"/>
    <property type="project" value="UniProtKB-KW"/>
</dbReference>
<keyword evidence="4" id="KW-1003">Cell membrane</keyword>
<feature type="transmembrane region" description="Helical" evidence="11">
    <location>
        <begin position="276"/>
        <end position="296"/>
    </location>
</feature>
<evidence type="ECO:0000313" key="14">
    <source>
        <dbReference type="Proteomes" id="UP000199092"/>
    </source>
</evidence>
<evidence type="ECO:0000256" key="6">
    <source>
        <dbReference type="ARBA" id="ARBA00022847"/>
    </source>
</evidence>
<proteinExistence type="inferred from homology"/>
<feature type="transmembrane region" description="Helical" evidence="11">
    <location>
        <begin position="243"/>
        <end position="264"/>
    </location>
</feature>
<feature type="transmembrane region" description="Helical" evidence="11">
    <location>
        <begin position="333"/>
        <end position="352"/>
    </location>
</feature>
<dbReference type="EMBL" id="LT629749">
    <property type="protein sequence ID" value="SDT29392.1"/>
    <property type="molecule type" value="Genomic_DNA"/>
</dbReference>
<dbReference type="Proteomes" id="UP000199092">
    <property type="component" value="Chromosome I"/>
</dbReference>
<accession>A0A1H1Z7A1</accession>
<evidence type="ECO:0000256" key="8">
    <source>
        <dbReference type="ARBA" id="ARBA00023136"/>
    </source>
</evidence>
<dbReference type="InterPro" id="IPR005828">
    <property type="entry name" value="MFS_sugar_transport-like"/>
</dbReference>
<dbReference type="GO" id="GO:0005886">
    <property type="term" value="C:plasma membrane"/>
    <property type="evidence" value="ECO:0007669"/>
    <property type="project" value="UniProtKB-SubCell"/>
</dbReference>
<evidence type="ECO:0000256" key="2">
    <source>
        <dbReference type="ARBA" id="ARBA00008240"/>
    </source>
</evidence>
<dbReference type="InterPro" id="IPR051084">
    <property type="entry name" value="H+-coupled_symporters"/>
</dbReference>
<comment type="subcellular location">
    <subcellularLocation>
        <location evidence="1">Cell membrane</location>
        <topology evidence="1">Multi-pass membrane protein</topology>
    </subcellularLocation>
</comment>
<evidence type="ECO:0000256" key="9">
    <source>
        <dbReference type="ARBA" id="ARBA00037295"/>
    </source>
</evidence>
<dbReference type="SUPFAM" id="SSF103473">
    <property type="entry name" value="MFS general substrate transporter"/>
    <property type="match status" value="1"/>
</dbReference>
<dbReference type="STRING" id="546871.SAMN04488543_3599"/>
<evidence type="ECO:0000256" key="10">
    <source>
        <dbReference type="ARBA" id="ARBA00039918"/>
    </source>
</evidence>
<dbReference type="RefSeq" id="WP_091414546.1">
    <property type="nucleotide sequence ID" value="NZ_LT629749.1"/>
</dbReference>
<reference evidence="13 14" key="1">
    <citation type="submission" date="2016-10" db="EMBL/GenBank/DDBJ databases">
        <authorList>
            <person name="de Groot N.N."/>
        </authorList>
    </citation>
    <scope>NUCLEOTIDE SEQUENCE [LARGE SCALE GENOMIC DNA]</scope>
    <source>
        <strain evidence="13 14">DSM 21741</strain>
    </source>
</reference>
<organism evidence="13 14">
    <name type="scientific">Friedmanniella luteola</name>
    <dbReference type="NCBI Taxonomy" id="546871"/>
    <lineage>
        <taxon>Bacteria</taxon>
        <taxon>Bacillati</taxon>
        <taxon>Actinomycetota</taxon>
        <taxon>Actinomycetes</taxon>
        <taxon>Propionibacteriales</taxon>
        <taxon>Nocardioidaceae</taxon>
        <taxon>Friedmanniella</taxon>
    </lineage>
</organism>
<keyword evidence="5 11" id="KW-0812">Transmembrane</keyword>
<dbReference type="PROSITE" id="PS50850">
    <property type="entry name" value="MFS"/>
    <property type="match status" value="1"/>
</dbReference>
<evidence type="ECO:0000256" key="7">
    <source>
        <dbReference type="ARBA" id="ARBA00022989"/>
    </source>
</evidence>
<dbReference type="InterPro" id="IPR020846">
    <property type="entry name" value="MFS_dom"/>
</dbReference>
<dbReference type="Gene3D" id="1.20.1250.20">
    <property type="entry name" value="MFS general substrate transporter like domains"/>
    <property type="match status" value="2"/>
</dbReference>
<evidence type="ECO:0000256" key="3">
    <source>
        <dbReference type="ARBA" id="ARBA00022448"/>
    </source>
</evidence>
<keyword evidence="6" id="KW-0769">Symport</keyword>
<dbReference type="PANTHER" id="PTHR43528">
    <property type="entry name" value="ALPHA-KETOGLUTARATE PERMEASE"/>
    <property type="match status" value="1"/>
</dbReference>
<evidence type="ECO:0000256" key="5">
    <source>
        <dbReference type="ARBA" id="ARBA00022692"/>
    </source>
</evidence>
<dbReference type="Pfam" id="PF00083">
    <property type="entry name" value="Sugar_tr"/>
    <property type="match status" value="1"/>
</dbReference>
<dbReference type="PANTHER" id="PTHR43528:SF8">
    <property type="entry name" value="BLR0239 PROTEIN"/>
    <property type="match status" value="1"/>
</dbReference>
<dbReference type="OrthoDB" id="9066401at2"/>
<evidence type="ECO:0000313" key="13">
    <source>
        <dbReference type="EMBL" id="SDT29392.1"/>
    </source>
</evidence>
<keyword evidence="8 11" id="KW-0472">Membrane</keyword>
<feature type="transmembrane region" description="Helical" evidence="11">
    <location>
        <begin position="34"/>
        <end position="52"/>
    </location>
</feature>
<feature type="transmembrane region" description="Helical" evidence="11">
    <location>
        <begin position="373"/>
        <end position="394"/>
    </location>
</feature>
<feature type="transmembrane region" description="Helical" evidence="11">
    <location>
        <begin position="157"/>
        <end position="181"/>
    </location>
</feature>
<evidence type="ECO:0000256" key="11">
    <source>
        <dbReference type="SAM" id="Phobius"/>
    </source>
</evidence>
<protein>
    <recommendedName>
        <fullName evidence="10">Putative proline/betaine transporter</fullName>
    </recommendedName>
</protein>
<comment type="function">
    <text evidence="9">May be a proton symporter involved in the uptake of osmolytes such as proline and glycine betaine.</text>
</comment>
<evidence type="ECO:0000256" key="4">
    <source>
        <dbReference type="ARBA" id="ARBA00022475"/>
    </source>
</evidence>
<dbReference type="InterPro" id="IPR036259">
    <property type="entry name" value="MFS_trans_sf"/>
</dbReference>
<evidence type="ECO:0000259" key="12">
    <source>
        <dbReference type="PROSITE" id="PS50850"/>
    </source>
</evidence>
<feature type="transmembrane region" description="Helical" evidence="11">
    <location>
        <begin position="308"/>
        <end position="327"/>
    </location>
</feature>
<gene>
    <name evidence="13" type="ORF">SAMN04488543_3599</name>
</gene>
<feature type="transmembrane region" description="Helical" evidence="11">
    <location>
        <begin position="58"/>
        <end position="82"/>
    </location>
</feature>
<evidence type="ECO:0000256" key="1">
    <source>
        <dbReference type="ARBA" id="ARBA00004651"/>
    </source>
</evidence>
<keyword evidence="14" id="KW-1185">Reference proteome</keyword>
<dbReference type="FunFam" id="1.20.1250.20:FF:000001">
    <property type="entry name" value="Dicarboxylate MFS transporter"/>
    <property type="match status" value="1"/>
</dbReference>
<dbReference type="AlphaFoldDB" id="A0A1H1Z7A1"/>
<comment type="similarity">
    <text evidence="2">Belongs to the major facilitator superfamily. Metabolite:H+ Symporter (MHS) family (TC 2.A.1.6) family.</text>
</comment>
<feature type="domain" description="Major facilitator superfamily (MFS) profile" evidence="12">
    <location>
        <begin position="22"/>
        <end position="429"/>
    </location>
</feature>